<protein>
    <submittedName>
        <fullName evidence="1">Uncharacterized protein</fullName>
    </submittedName>
</protein>
<evidence type="ECO:0000313" key="1">
    <source>
        <dbReference type="EMBL" id="PTQ49580.1"/>
    </source>
</evidence>
<gene>
    <name evidence="1" type="ORF">MARPO_0002s0077</name>
</gene>
<name>A0A2R6XU11_MARPO</name>
<proteinExistence type="predicted"/>
<evidence type="ECO:0000313" key="2">
    <source>
        <dbReference type="Proteomes" id="UP000244005"/>
    </source>
</evidence>
<dbReference type="AlphaFoldDB" id="A0A2R6XU11"/>
<accession>A0A2R6XU11</accession>
<dbReference type="Proteomes" id="UP000244005">
    <property type="component" value="Unassembled WGS sequence"/>
</dbReference>
<dbReference type="Gramene" id="Mp1g28010.1">
    <property type="protein sequence ID" value="Mp1g28010.1.cds1"/>
    <property type="gene ID" value="Mp1g28010"/>
</dbReference>
<sequence>MINLVLLIPFSTSRTTLTTGYCHILKDARYEHAVVLNGKVVINHNRRCNQFDVPCFVIQNLVGRLFDTINHDFHFELHSLAICLESCGSAWTVERLFLPVPWNRKSDTRQRPLMLALR</sequence>
<dbReference type="EMBL" id="KZ772674">
    <property type="protein sequence ID" value="PTQ49580.1"/>
    <property type="molecule type" value="Genomic_DNA"/>
</dbReference>
<keyword evidence="2" id="KW-1185">Reference proteome</keyword>
<organism evidence="1 2">
    <name type="scientific">Marchantia polymorpha</name>
    <name type="common">Common liverwort</name>
    <name type="synonym">Marchantia aquatica</name>
    <dbReference type="NCBI Taxonomy" id="3197"/>
    <lineage>
        <taxon>Eukaryota</taxon>
        <taxon>Viridiplantae</taxon>
        <taxon>Streptophyta</taxon>
        <taxon>Embryophyta</taxon>
        <taxon>Marchantiophyta</taxon>
        <taxon>Marchantiopsida</taxon>
        <taxon>Marchantiidae</taxon>
        <taxon>Marchantiales</taxon>
        <taxon>Marchantiaceae</taxon>
        <taxon>Marchantia</taxon>
    </lineage>
</organism>
<reference evidence="2" key="1">
    <citation type="journal article" date="2017" name="Cell">
        <title>Insights into land plant evolution garnered from the Marchantia polymorpha genome.</title>
        <authorList>
            <person name="Bowman J.L."/>
            <person name="Kohchi T."/>
            <person name="Yamato K.T."/>
            <person name="Jenkins J."/>
            <person name="Shu S."/>
            <person name="Ishizaki K."/>
            <person name="Yamaoka S."/>
            <person name="Nishihama R."/>
            <person name="Nakamura Y."/>
            <person name="Berger F."/>
            <person name="Adam C."/>
            <person name="Aki S.S."/>
            <person name="Althoff F."/>
            <person name="Araki T."/>
            <person name="Arteaga-Vazquez M.A."/>
            <person name="Balasubrmanian S."/>
            <person name="Barry K."/>
            <person name="Bauer D."/>
            <person name="Boehm C.R."/>
            <person name="Briginshaw L."/>
            <person name="Caballero-Perez J."/>
            <person name="Catarino B."/>
            <person name="Chen F."/>
            <person name="Chiyoda S."/>
            <person name="Chovatia M."/>
            <person name="Davies K.M."/>
            <person name="Delmans M."/>
            <person name="Demura T."/>
            <person name="Dierschke T."/>
            <person name="Dolan L."/>
            <person name="Dorantes-Acosta A.E."/>
            <person name="Eklund D.M."/>
            <person name="Florent S.N."/>
            <person name="Flores-Sandoval E."/>
            <person name="Fujiyama A."/>
            <person name="Fukuzawa H."/>
            <person name="Galik B."/>
            <person name="Grimanelli D."/>
            <person name="Grimwood J."/>
            <person name="Grossniklaus U."/>
            <person name="Hamada T."/>
            <person name="Haseloff J."/>
            <person name="Hetherington A.J."/>
            <person name="Higo A."/>
            <person name="Hirakawa Y."/>
            <person name="Hundley H.N."/>
            <person name="Ikeda Y."/>
            <person name="Inoue K."/>
            <person name="Inoue S.I."/>
            <person name="Ishida S."/>
            <person name="Jia Q."/>
            <person name="Kakita M."/>
            <person name="Kanazawa T."/>
            <person name="Kawai Y."/>
            <person name="Kawashima T."/>
            <person name="Kennedy M."/>
            <person name="Kinose K."/>
            <person name="Kinoshita T."/>
            <person name="Kohara Y."/>
            <person name="Koide E."/>
            <person name="Komatsu K."/>
            <person name="Kopischke S."/>
            <person name="Kubo M."/>
            <person name="Kyozuka J."/>
            <person name="Lagercrantz U."/>
            <person name="Lin S.S."/>
            <person name="Lindquist E."/>
            <person name="Lipzen A.M."/>
            <person name="Lu C.W."/>
            <person name="De Luna E."/>
            <person name="Martienssen R.A."/>
            <person name="Minamino N."/>
            <person name="Mizutani M."/>
            <person name="Mizutani M."/>
            <person name="Mochizuki N."/>
            <person name="Monte I."/>
            <person name="Mosher R."/>
            <person name="Nagasaki H."/>
            <person name="Nakagami H."/>
            <person name="Naramoto S."/>
            <person name="Nishitani K."/>
            <person name="Ohtani M."/>
            <person name="Okamoto T."/>
            <person name="Okumura M."/>
            <person name="Phillips J."/>
            <person name="Pollak B."/>
            <person name="Reinders A."/>
            <person name="Rovekamp M."/>
            <person name="Sano R."/>
            <person name="Sawa S."/>
            <person name="Schmid M.W."/>
            <person name="Shirakawa M."/>
            <person name="Solano R."/>
            <person name="Spunde A."/>
            <person name="Suetsugu N."/>
            <person name="Sugano S."/>
            <person name="Sugiyama A."/>
            <person name="Sun R."/>
            <person name="Suzuki Y."/>
            <person name="Takenaka M."/>
            <person name="Takezawa D."/>
            <person name="Tomogane H."/>
            <person name="Tsuzuki M."/>
            <person name="Ueda T."/>
            <person name="Umeda M."/>
            <person name="Ward J.M."/>
            <person name="Watanabe Y."/>
            <person name="Yazaki K."/>
            <person name="Yokoyama R."/>
            <person name="Yoshitake Y."/>
            <person name="Yotsui I."/>
            <person name="Zachgo S."/>
            <person name="Schmutz J."/>
        </authorList>
    </citation>
    <scope>NUCLEOTIDE SEQUENCE [LARGE SCALE GENOMIC DNA]</scope>
    <source>
        <strain evidence="2">Tak-1</strain>
    </source>
</reference>